<accession>A0AAV1Z2G4</accession>
<organism evidence="1 2">
    <name type="scientific">Larinioides sclopetarius</name>
    <dbReference type="NCBI Taxonomy" id="280406"/>
    <lineage>
        <taxon>Eukaryota</taxon>
        <taxon>Metazoa</taxon>
        <taxon>Ecdysozoa</taxon>
        <taxon>Arthropoda</taxon>
        <taxon>Chelicerata</taxon>
        <taxon>Arachnida</taxon>
        <taxon>Araneae</taxon>
        <taxon>Araneomorphae</taxon>
        <taxon>Entelegynae</taxon>
        <taxon>Araneoidea</taxon>
        <taxon>Araneidae</taxon>
        <taxon>Larinioides</taxon>
    </lineage>
</organism>
<dbReference type="EMBL" id="CAXIEN010000017">
    <property type="protein sequence ID" value="CAL1265463.1"/>
    <property type="molecule type" value="Genomic_DNA"/>
</dbReference>
<comment type="caution">
    <text evidence="1">The sequence shown here is derived from an EMBL/GenBank/DDBJ whole genome shotgun (WGS) entry which is preliminary data.</text>
</comment>
<sequence length="36" mass="4640">MQIRKKRHTCYIYKLFKNKSTKFIYIYEIFTSLRYN</sequence>
<evidence type="ECO:0000313" key="1">
    <source>
        <dbReference type="EMBL" id="CAL1265463.1"/>
    </source>
</evidence>
<proteinExistence type="predicted"/>
<name>A0AAV1Z2G4_9ARAC</name>
<evidence type="ECO:0000313" key="2">
    <source>
        <dbReference type="Proteomes" id="UP001497382"/>
    </source>
</evidence>
<keyword evidence="2" id="KW-1185">Reference proteome</keyword>
<gene>
    <name evidence="1" type="ORF">LARSCL_LOCUS2544</name>
</gene>
<reference evidence="1 2" key="1">
    <citation type="submission" date="2024-04" db="EMBL/GenBank/DDBJ databases">
        <authorList>
            <person name="Rising A."/>
            <person name="Reimegard J."/>
            <person name="Sonavane S."/>
            <person name="Akerstrom W."/>
            <person name="Nylinder S."/>
            <person name="Hedman E."/>
            <person name="Kallberg Y."/>
        </authorList>
    </citation>
    <scope>NUCLEOTIDE SEQUENCE [LARGE SCALE GENOMIC DNA]</scope>
</reference>
<dbReference type="Proteomes" id="UP001497382">
    <property type="component" value="Unassembled WGS sequence"/>
</dbReference>
<dbReference type="AlphaFoldDB" id="A0AAV1Z2G4"/>
<protein>
    <submittedName>
        <fullName evidence="1">Uncharacterized protein</fullName>
    </submittedName>
</protein>